<dbReference type="InterPro" id="IPR011042">
    <property type="entry name" value="6-blade_b-propeller_TolB-like"/>
</dbReference>
<feature type="domain" description="Pyrroloquinoline quinone-dependent pyranose dehydrogenase beta-propeller" evidence="1">
    <location>
        <begin position="19"/>
        <end position="353"/>
    </location>
</feature>
<name>A0A1G1WUQ1_9BACT</name>
<dbReference type="PANTHER" id="PTHR19328:SF53">
    <property type="entry name" value="MEMBRANE PROTEIN"/>
    <property type="match status" value="1"/>
</dbReference>
<proteinExistence type="predicted"/>
<reference evidence="2 3" key="1">
    <citation type="journal article" date="2016" name="Nat. Commun.">
        <title>Thousands of microbial genomes shed light on interconnected biogeochemical processes in an aquifer system.</title>
        <authorList>
            <person name="Anantharaman K."/>
            <person name="Brown C.T."/>
            <person name="Hug L.A."/>
            <person name="Sharon I."/>
            <person name="Castelle C.J."/>
            <person name="Probst A.J."/>
            <person name="Thomas B.C."/>
            <person name="Singh A."/>
            <person name="Wilkins M.J."/>
            <person name="Karaoz U."/>
            <person name="Brodie E.L."/>
            <person name="Williams K.H."/>
            <person name="Hubbard S.S."/>
            <person name="Banfield J.F."/>
        </authorList>
    </citation>
    <scope>NUCLEOTIDE SEQUENCE [LARGE SCALE GENOMIC DNA]</scope>
</reference>
<dbReference type="InterPro" id="IPR011041">
    <property type="entry name" value="Quinoprot_gluc/sorb_DH_b-prop"/>
</dbReference>
<dbReference type="AlphaFoldDB" id="A0A1G1WUQ1"/>
<dbReference type="SUPFAM" id="SSF50952">
    <property type="entry name" value="Soluble quinoprotein glucose dehydrogenase"/>
    <property type="match status" value="1"/>
</dbReference>
<comment type="caution">
    <text evidence="2">The sequence shown here is derived from an EMBL/GenBank/DDBJ whole genome shotgun (WGS) entry which is preliminary data.</text>
</comment>
<gene>
    <name evidence="2" type="ORF">A3A57_00945</name>
</gene>
<accession>A0A1G1WUQ1</accession>
<dbReference type="Gene3D" id="2.120.10.30">
    <property type="entry name" value="TolB, C-terminal domain"/>
    <property type="match status" value="1"/>
</dbReference>
<dbReference type="EMBL" id="MHDA01000031">
    <property type="protein sequence ID" value="OGY31445.1"/>
    <property type="molecule type" value="Genomic_DNA"/>
</dbReference>
<sequence length="354" mass="39433">MTESIENYKVGDQVPFPLQIASSFKIGVFAKDLDKARDLEFSPGNTLLVSDPSSGKVVALPDKNKDGRADIVKEIVTGLNKPHGLAFYRSYFYVAELTRISRYKWDEQSLTAMFDRELFAVPYNGGHSTRSLVIDKDGNLFVTIGSSCNVCVEKHDWLAAVVVSDVEGRDPRPFAKGLRNSVFIKIHPVTGELWGTEMGRDLLGDNIPPEEINIIRSGGDYGWPYCFDEKIHDDNFDSKREHSCSKTTSPIWKMQAHSAPLGLAPIDSKQFPSEWQGDLLVSFHGSWNRSVPTGYKIVRLNVEGNKIIGQEDFLTGFLQGSSTLGRPVDLEFDKDGSLYISDDKVGAVYKVSKQ</sequence>
<dbReference type="Proteomes" id="UP000179279">
    <property type="component" value="Unassembled WGS sequence"/>
</dbReference>
<organism evidence="2 3">
    <name type="scientific">Candidatus Woykebacteria bacterium RIFCSPLOWO2_01_FULL_41_12</name>
    <dbReference type="NCBI Taxonomy" id="1802604"/>
    <lineage>
        <taxon>Bacteria</taxon>
        <taxon>Candidatus Woykeibacteriota</taxon>
    </lineage>
</organism>
<dbReference type="InterPro" id="IPR054539">
    <property type="entry name" value="Beta-prop_PDH"/>
</dbReference>
<evidence type="ECO:0000259" key="1">
    <source>
        <dbReference type="Pfam" id="PF22807"/>
    </source>
</evidence>
<protein>
    <recommendedName>
        <fullName evidence="1">Pyrroloquinoline quinone-dependent pyranose dehydrogenase beta-propeller domain-containing protein</fullName>
    </recommendedName>
</protein>
<dbReference type="PANTHER" id="PTHR19328">
    <property type="entry name" value="HEDGEHOG-INTERACTING PROTEIN"/>
    <property type="match status" value="1"/>
</dbReference>
<evidence type="ECO:0000313" key="3">
    <source>
        <dbReference type="Proteomes" id="UP000179279"/>
    </source>
</evidence>
<dbReference type="Pfam" id="PF22807">
    <property type="entry name" value="TrAA12"/>
    <property type="match status" value="1"/>
</dbReference>
<evidence type="ECO:0000313" key="2">
    <source>
        <dbReference type="EMBL" id="OGY31445.1"/>
    </source>
</evidence>